<dbReference type="GO" id="GO:0003824">
    <property type="term" value="F:catalytic activity"/>
    <property type="evidence" value="ECO:0007669"/>
    <property type="project" value="InterPro"/>
</dbReference>
<dbReference type="PANTHER" id="PTHR14859:SF15">
    <property type="entry name" value="ENDONUCLEASE_EXONUCLEASE_PHOSPHATASE DOMAIN-CONTAINING PROTEIN"/>
    <property type="match status" value="1"/>
</dbReference>
<evidence type="ECO:0000313" key="3">
    <source>
        <dbReference type="Proteomes" id="UP000557772"/>
    </source>
</evidence>
<dbReference type="InterPro" id="IPR005135">
    <property type="entry name" value="Endo/exonuclease/phosphatase"/>
</dbReference>
<dbReference type="SUPFAM" id="SSF56219">
    <property type="entry name" value="DNase I-like"/>
    <property type="match status" value="1"/>
</dbReference>
<dbReference type="GO" id="GO:0016020">
    <property type="term" value="C:membrane"/>
    <property type="evidence" value="ECO:0007669"/>
    <property type="project" value="GOC"/>
</dbReference>
<dbReference type="Pfam" id="PF03372">
    <property type="entry name" value="Exo_endo_phos"/>
    <property type="match status" value="1"/>
</dbReference>
<dbReference type="RefSeq" id="WP_171154952.1">
    <property type="nucleotide sequence ID" value="NZ_JABENB010000001.1"/>
</dbReference>
<comment type="caution">
    <text evidence="2">The sequence shown here is derived from an EMBL/GenBank/DDBJ whole genome shotgun (WGS) entry which is preliminary data.</text>
</comment>
<sequence>MTQQPAPTRSPHEVRVASYNVRAWKDDRAALREVIRTIDADILLLQEVPRHPVSGHRIAGFADELGLTWFGGRRYRMSTTLMTTLRLDVLDAHHGKLTVRRGEEPRGYGMAMVRLPGHRPLCAVSVHLSLKSPERLPQVKEIFATVGEPVPPMVLGGDLNEEPTGAVWKYLGDTLRLVSPDRPTFSAQKPVKRIDGIFASPELPATAPALGLDPALLARATDHLPVVVDLDLSALAEPEPAGEQAAG</sequence>
<gene>
    <name evidence="2" type="ORF">HJ588_11195</name>
</gene>
<protein>
    <recommendedName>
        <fullName evidence="1">Endonuclease/exonuclease/phosphatase domain-containing protein</fullName>
    </recommendedName>
</protein>
<dbReference type="InterPro" id="IPR036691">
    <property type="entry name" value="Endo/exonu/phosph_ase_sf"/>
</dbReference>
<dbReference type="GO" id="GO:0006506">
    <property type="term" value="P:GPI anchor biosynthetic process"/>
    <property type="evidence" value="ECO:0007669"/>
    <property type="project" value="TreeGrafter"/>
</dbReference>
<dbReference type="EMBL" id="JABENB010000001">
    <property type="protein sequence ID" value="NNG39837.1"/>
    <property type="molecule type" value="Genomic_DNA"/>
</dbReference>
<feature type="domain" description="Endonuclease/exonuclease/phosphatase" evidence="1">
    <location>
        <begin position="17"/>
        <end position="223"/>
    </location>
</feature>
<accession>A0A849AJ25</accession>
<name>A0A849AJ25_9MICO</name>
<dbReference type="Proteomes" id="UP000557772">
    <property type="component" value="Unassembled WGS sequence"/>
</dbReference>
<dbReference type="InterPro" id="IPR051916">
    <property type="entry name" value="GPI-anchor_lipid_remodeler"/>
</dbReference>
<evidence type="ECO:0000259" key="1">
    <source>
        <dbReference type="Pfam" id="PF03372"/>
    </source>
</evidence>
<dbReference type="PANTHER" id="PTHR14859">
    <property type="entry name" value="CALCOFLUOR WHITE HYPERSENSITIVE PROTEIN PRECURSOR"/>
    <property type="match status" value="1"/>
</dbReference>
<reference evidence="2 3" key="1">
    <citation type="submission" date="2020-05" db="EMBL/GenBank/DDBJ databases">
        <title>Flexivirga sp. ID2601S isolated from air conditioner.</title>
        <authorList>
            <person name="Kim D.H."/>
        </authorList>
    </citation>
    <scope>NUCLEOTIDE SEQUENCE [LARGE SCALE GENOMIC DNA]</scope>
    <source>
        <strain evidence="2 3">ID2601S</strain>
    </source>
</reference>
<keyword evidence="3" id="KW-1185">Reference proteome</keyword>
<dbReference type="Gene3D" id="3.60.10.10">
    <property type="entry name" value="Endonuclease/exonuclease/phosphatase"/>
    <property type="match status" value="1"/>
</dbReference>
<organism evidence="2 3">
    <name type="scientific">Flexivirga aerilata</name>
    <dbReference type="NCBI Taxonomy" id="1656889"/>
    <lineage>
        <taxon>Bacteria</taxon>
        <taxon>Bacillati</taxon>
        <taxon>Actinomycetota</taxon>
        <taxon>Actinomycetes</taxon>
        <taxon>Micrococcales</taxon>
        <taxon>Dermacoccaceae</taxon>
        <taxon>Flexivirga</taxon>
    </lineage>
</organism>
<evidence type="ECO:0000313" key="2">
    <source>
        <dbReference type="EMBL" id="NNG39837.1"/>
    </source>
</evidence>
<dbReference type="AlphaFoldDB" id="A0A849AJ25"/>
<proteinExistence type="predicted"/>